<organism evidence="2 3">
    <name type="scientific">Oryza sativa subsp. japonica</name>
    <name type="common">Rice</name>
    <dbReference type="NCBI Taxonomy" id="39947"/>
    <lineage>
        <taxon>Eukaryota</taxon>
        <taxon>Viridiplantae</taxon>
        <taxon>Streptophyta</taxon>
        <taxon>Embryophyta</taxon>
        <taxon>Tracheophyta</taxon>
        <taxon>Spermatophyta</taxon>
        <taxon>Magnoliopsida</taxon>
        <taxon>Liliopsida</taxon>
        <taxon>Poales</taxon>
        <taxon>Poaceae</taxon>
        <taxon>BOP clade</taxon>
        <taxon>Oryzoideae</taxon>
        <taxon>Oryzeae</taxon>
        <taxon>Oryzinae</taxon>
        <taxon>Oryza</taxon>
        <taxon>Oryza sativa</taxon>
    </lineage>
</organism>
<name>Q5Z9U5_ORYSJ</name>
<evidence type="ECO:0000256" key="1">
    <source>
        <dbReference type="SAM" id="MobiDB-lite"/>
    </source>
</evidence>
<protein>
    <submittedName>
        <fullName evidence="2">Uncharacterized protein</fullName>
    </submittedName>
</protein>
<reference evidence="3" key="2">
    <citation type="journal article" date="2008" name="Nucleic Acids Res.">
        <title>The rice annotation project database (RAP-DB): 2008 update.</title>
        <authorList>
            <consortium name="The rice annotation project (RAP)"/>
        </authorList>
    </citation>
    <scope>GENOME REANNOTATION</scope>
    <source>
        <strain evidence="3">cv. Nipponbare</strain>
    </source>
</reference>
<feature type="compositionally biased region" description="Low complexity" evidence="1">
    <location>
        <begin position="53"/>
        <end position="73"/>
    </location>
</feature>
<dbReference type="EMBL" id="AP003575">
    <property type="protein sequence ID" value="BAD53528.1"/>
    <property type="molecule type" value="Genomic_DNA"/>
</dbReference>
<proteinExistence type="predicted"/>
<sequence>MLGMKLQRKTYVTPLHIGNLLDHRHRCNSKRRVLQLRRTTGAPPLHRHGCQVANAPATALTTPGPPRRYSCQSPRRRRHIVGSDDSTTTSTPCPVAPRSMTTSSLQPPKPLPLPPYRRL</sequence>
<gene>
    <name evidence="2" type="primary">P0528B02.38</name>
</gene>
<dbReference type="Proteomes" id="UP000000763">
    <property type="component" value="Chromosome 6"/>
</dbReference>
<feature type="region of interest" description="Disordered" evidence="1">
    <location>
        <begin position="40"/>
        <end position="119"/>
    </location>
</feature>
<evidence type="ECO:0000313" key="2">
    <source>
        <dbReference type="EMBL" id="BAD53528.1"/>
    </source>
</evidence>
<dbReference type="AlphaFoldDB" id="Q5Z9U5"/>
<accession>Q5Z9U5</accession>
<feature type="compositionally biased region" description="Pro residues" evidence="1">
    <location>
        <begin position="107"/>
        <end position="119"/>
    </location>
</feature>
<reference evidence="3" key="1">
    <citation type="journal article" date="2005" name="Nature">
        <title>The map-based sequence of the rice genome.</title>
        <authorList>
            <consortium name="International rice genome sequencing project (IRGSP)"/>
            <person name="Matsumoto T."/>
            <person name="Wu J."/>
            <person name="Kanamori H."/>
            <person name="Katayose Y."/>
            <person name="Fujisawa M."/>
            <person name="Namiki N."/>
            <person name="Mizuno H."/>
            <person name="Yamamoto K."/>
            <person name="Antonio B.A."/>
            <person name="Baba T."/>
            <person name="Sakata K."/>
            <person name="Nagamura Y."/>
            <person name="Aoki H."/>
            <person name="Arikawa K."/>
            <person name="Arita K."/>
            <person name="Bito T."/>
            <person name="Chiden Y."/>
            <person name="Fujitsuka N."/>
            <person name="Fukunaka R."/>
            <person name="Hamada M."/>
            <person name="Harada C."/>
            <person name="Hayashi A."/>
            <person name="Hijishita S."/>
            <person name="Honda M."/>
            <person name="Hosokawa S."/>
            <person name="Ichikawa Y."/>
            <person name="Idonuma A."/>
            <person name="Iijima M."/>
            <person name="Ikeda M."/>
            <person name="Ikeno M."/>
            <person name="Ito K."/>
            <person name="Ito S."/>
            <person name="Ito T."/>
            <person name="Ito Y."/>
            <person name="Ito Y."/>
            <person name="Iwabuchi A."/>
            <person name="Kamiya K."/>
            <person name="Karasawa W."/>
            <person name="Kurita K."/>
            <person name="Katagiri S."/>
            <person name="Kikuta A."/>
            <person name="Kobayashi H."/>
            <person name="Kobayashi N."/>
            <person name="Machita K."/>
            <person name="Maehara T."/>
            <person name="Masukawa M."/>
            <person name="Mizubayashi T."/>
            <person name="Mukai Y."/>
            <person name="Nagasaki H."/>
            <person name="Nagata Y."/>
            <person name="Naito S."/>
            <person name="Nakashima M."/>
            <person name="Nakama Y."/>
            <person name="Nakamichi Y."/>
            <person name="Nakamura M."/>
            <person name="Meguro A."/>
            <person name="Negishi M."/>
            <person name="Ohta I."/>
            <person name="Ohta T."/>
            <person name="Okamoto M."/>
            <person name="Ono N."/>
            <person name="Saji S."/>
            <person name="Sakaguchi M."/>
            <person name="Sakai K."/>
            <person name="Shibata M."/>
            <person name="Shimokawa T."/>
            <person name="Song J."/>
            <person name="Takazaki Y."/>
            <person name="Terasawa K."/>
            <person name="Tsugane M."/>
            <person name="Tsuji K."/>
            <person name="Ueda S."/>
            <person name="Waki K."/>
            <person name="Yamagata H."/>
            <person name="Yamamoto M."/>
            <person name="Yamamoto S."/>
            <person name="Yamane H."/>
            <person name="Yoshiki S."/>
            <person name="Yoshihara R."/>
            <person name="Yukawa K."/>
            <person name="Zhong H."/>
            <person name="Yano M."/>
            <person name="Yuan Q."/>
            <person name="Ouyang S."/>
            <person name="Liu J."/>
            <person name="Jones K.M."/>
            <person name="Gansberger K."/>
            <person name="Moffat K."/>
            <person name="Hill J."/>
            <person name="Bera J."/>
            <person name="Fadrosh D."/>
            <person name="Jin S."/>
            <person name="Johri S."/>
            <person name="Kim M."/>
            <person name="Overton L."/>
            <person name="Reardon M."/>
            <person name="Tsitrin T."/>
            <person name="Vuong H."/>
            <person name="Weaver B."/>
            <person name="Ciecko A."/>
            <person name="Tallon L."/>
            <person name="Jackson J."/>
            <person name="Pai G."/>
            <person name="Aken S.V."/>
            <person name="Utterback T."/>
            <person name="Reidmuller S."/>
            <person name="Feldblyum T."/>
            <person name="Hsiao J."/>
            <person name="Zismann V."/>
            <person name="Iobst S."/>
            <person name="de Vazeille A.R."/>
            <person name="Buell C.R."/>
            <person name="Ying K."/>
            <person name="Li Y."/>
            <person name="Lu T."/>
            <person name="Huang Y."/>
            <person name="Zhao Q."/>
            <person name="Feng Q."/>
            <person name="Zhang L."/>
            <person name="Zhu J."/>
            <person name="Weng Q."/>
            <person name="Mu J."/>
            <person name="Lu Y."/>
            <person name="Fan D."/>
            <person name="Liu Y."/>
            <person name="Guan J."/>
            <person name="Zhang Y."/>
            <person name="Yu S."/>
            <person name="Liu X."/>
            <person name="Zhang Y."/>
            <person name="Hong G."/>
            <person name="Han B."/>
            <person name="Choisne N."/>
            <person name="Demange N."/>
            <person name="Orjeda G."/>
            <person name="Samain S."/>
            <person name="Cattolico L."/>
            <person name="Pelletier E."/>
            <person name="Couloux A."/>
            <person name="Segurens B."/>
            <person name="Wincker P."/>
            <person name="D'Hont A."/>
            <person name="Scarpelli C."/>
            <person name="Weissenbach J."/>
            <person name="Salanoubat M."/>
            <person name="Quetier F."/>
            <person name="Yu Y."/>
            <person name="Kim H.R."/>
            <person name="Rambo T."/>
            <person name="Currie J."/>
            <person name="Collura K."/>
            <person name="Luo M."/>
            <person name="Yang T."/>
            <person name="Ammiraju J.S.S."/>
            <person name="Engler F."/>
            <person name="Soderlund C."/>
            <person name="Wing R.A."/>
            <person name="Palmer L.E."/>
            <person name="de la Bastide M."/>
            <person name="Spiegel L."/>
            <person name="Nascimento L."/>
            <person name="Zutavern T."/>
            <person name="O'Shaughnessy A."/>
            <person name="Dike S."/>
            <person name="Dedhia N."/>
            <person name="Preston R."/>
            <person name="Balija V."/>
            <person name="McCombie W.R."/>
            <person name="Chow T."/>
            <person name="Chen H."/>
            <person name="Chung M."/>
            <person name="Chen C."/>
            <person name="Shaw J."/>
            <person name="Wu H."/>
            <person name="Hsiao K."/>
            <person name="Chao Y."/>
            <person name="Chu M."/>
            <person name="Cheng C."/>
            <person name="Hour A."/>
            <person name="Lee P."/>
            <person name="Lin S."/>
            <person name="Lin Y."/>
            <person name="Liou J."/>
            <person name="Liu S."/>
            <person name="Hsing Y."/>
            <person name="Raghuvanshi S."/>
            <person name="Mohanty A."/>
            <person name="Bharti A.K."/>
            <person name="Gaur A."/>
            <person name="Gupta V."/>
            <person name="Kumar D."/>
            <person name="Ravi V."/>
            <person name="Vij S."/>
            <person name="Kapur A."/>
            <person name="Khurana P."/>
            <person name="Khurana P."/>
            <person name="Khurana J.P."/>
            <person name="Tyagi A.K."/>
            <person name="Gaikwad K."/>
            <person name="Singh A."/>
            <person name="Dalal V."/>
            <person name="Srivastava S."/>
            <person name="Dixit A."/>
            <person name="Pal A.K."/>
            <person name="Ghazi I.A."/>
            <person name="Yadav M."/>
            <person name="Pandit A."/>
            <person name="Bhargava A."/>
            <person name="Sureshbabu K."/>
            <person name="Batra K."/>
            <person name="Sharma T.R."/>
            <person name="Mohapatra T."/>
            <person name="Singh N.K."/>
            <person name="Messing J."/>
            <person name="Nelson A.B."/>
            <person name="Fuks G."/>
            <person name="Kavchok S."/>
            <person name="Keizer G."/>
            <person name="Linton E."/>
            <person name="Llaca V."/>
            <person name="Song R."/>
            <person name="Tanyolac B."/>
            <person name="Young S."/>
            <person name="Ho-Il K."/>
            <person name="Hahn J.H."/>
            <person name="Sangsakoo G."/>
            <person name="Vanavichit A."/>
            <person name="de Mattos Luiz.A.T."/>
            <person name="Zimmer P.D."/>
            <person name="Malone G."/>
            <person name="Dellagostin O."/>
            <person name="de Oliveira A.C."/>
            <person name="Bevan M."/>
            <person name="Bancroft I."/>
            <person name="Minx P."/>
            <person name="Cordum H."/>
            <person name="Wilson R."/>
            <person name="Cheng Z."/>
            <person name="Jin W."/>
            <person name="Jiang J."/>
            <person name="Leong S.A."/>
            <person name="Iwama H."/>
            <person name="Gojobori T."/>
            <person name="Itoh T."/>
            <person name="Niimura Y."/>
            <person name="Fujii Y."/>
            <person name="Habara T."/>
            <person name="Sakai H."/>
            <person name="Sato Y."/>
            <person name="Wilson G."/>
            <person name="Kumar K."/>
            <person name="McCouch S."/>
            <person name="Juretic N."/>
            <person name="Hoen D."/>
            <person name="Wright S."/>
            <person name="Bruskiewich R."/>
            <person name="Bureau T."/>
            <person name="Miyao A."/>
            <person name="Hirochika H."/>
            <person name="Nishikawa T."/>
            <person name="Kadowaki K."/>
            <person name="Sugiura M."/>
            <person name="Burr B."/>
            <person name="Sasaki T."/>
        </authorList>
    </citation>
    <scope>NUCLEOTIDE SEQUENCE [LARGE SCALE GENOMIC DNA]</scope>
    <source>
        <strain evidence="3">cv. Nipponbare</strain>
    </source>
</reference>
<evidence type="ECO:0000313" key="3">
    <source>
        <dbReference type="Proteomes" id="UP000000763"/>
    </source>
</evidence>